<gene>
    <name evidence="1" type="ORF">Adt_18483</name>
</gene>
<evidence type="ECO:0000313" key="2">
    <source>
        <dbReference type="Proteomes" id="UP001604336"/>
    </source>
</evidence>
<dbReference type="Proteomes" id="UP001604336">
    <property type="component" value="Unassembled WGS sequence"/>
</dbReference>
<name>A0ABD1TK04_9LAMI</name>
<dbReference type="EMBL" id="JBFOLK010000005">
    <property type="protein sequence ID" value="KAL2512883.1"/>
    <property type="molecule type" value="Genomic_DNA"/>
</dbReference>
<evidence type="ECO:0000313" key="1">
    <source>
        <dbReference type="EMBL" id="KAL2512883.1"/>
    </source>
</evidence>
<comment type="caution">
    <text evidence="1">The sequence shown here is derived from an EMBL/GenBank/DDBJ whole genome shotgun (WGS) entry which is preliminary data.</text>
</comment>
<dbReference type="AlphaFoldDB" id="A0ABD1TK04"/>
<proteinExistence type="predicted"/>
<organism evidence="1 2">
    <name type="scientific">Abeliophyllum distichum</name>
    <dbReference type="NCBI Taxonomy" id="126358"/>
    <lineage>
        <taxon>Eukaryota</taxon>
        <taxon>Viridiplantae</taxon>
        <taxon>Streptophyta</taxon>
        <taxon>Embryophyta</taxon>
        <taxon>Tracheophyta</taxon>
        <taxon>Spermatophyta</taxon>
        <taxon>Magnoliopsida</taxon>
        <taxon>eudicotyledons</taxon>
        <taxon>Gunneridae</taxon>
        <taxon>Pentapetalae</taxon>
        <taxon>asterids</taxon>
        <taxon>lamiids</taxon>
        <taxon>Lamiales</taxon>
        <taxon>Oleaceae</taxon>
        <taxon>Forsythieae</taxon>
        <taxon>Abeliophyllum</taxon>
    </lineage>
</organism>
<protein>
    <submittedName>
        <fullName evidence="1">Uncharacterized protein</fullName>
    </submittedName>
</protein>
<keyword evidence="2" id="KW-1185">Reference proteome</keyword>
<sequence length="115" mass="13447">MKSPLWIAVFYFGMFVRVDNGKWNWKRGDIHVVDGLEIVTYISYKELYGKLLDLYNVDSFLHELEIRFLVPSDAMFAEPIQIALDKHVHKYVGLTKQGQHRPIFRNSSEQRSSTG</sequence>
<accession>A0ABD1TK04</accession>
<reference evidence="2" key="1">
    <citation type="submission" date="2024-07" db="EMBL/GenBank/DDBJ databases">
        <title>Two chromosome-level genome assemblies of Korean endemic species Abeliophyllum distichum and Forsythia ovata (Oleaceae).</title>
        <authorList>
            <person name="Jang H."/>
        </authorList>
    </citation>
    <scope>NUCLEOTIDE SEQUENCE [LARGE SCALE GENOMIC DNA]</scope>
</reference>